<protein>
    <submittedName>
        <fullName evidence="1">Uncharacterized protein</fullName>
    </submittedName>
</protein>
<reference evidence="1 2" key="1">
    <citation type="submission" date="2020-01" db="EMBL/GenBank/DDBJ databases">
        <title>Natronorubrum sp. JWXQ-INN 674 isolated from Inner Mongolia Autonomous Region of China.</title>
        <authorList>
            <person name="Xue Q."/>
        </authorList>
    </citation>
    <scope>NUCLEOTIDE SEQUENCE [LARGE SCALE GENOMIC DNA]</scope>
    <source>
        <strain evidence="1 2">JWXQ-INN-674</strain>
    </source>
</reference>
<proteinExistence type="predicted"/>
<name>A0A6B0VQ48_9EURY</name>
<gene>
    <name evidence="1" type="ORF">GS429_18165</name>
</gene>
<dbReference type="EMBL" id="WUYX01000068">
    <property type="protein sequence ID" value="MXV63951.1"/>
    <property type="molecule type" value="Genomic_DNA"/>
</dbReference>
<dbReference type="Proteomes" id="UP000434101">
    <property type="component" value="Unassembled WGS sequence"/>
</dbReference>
<keyword evidence="2" id="KW-1185">Reference proteome</keyword>
<evidence type="ECO:0000313" key="2">
    <source>
        <dbReference type="Proteomes" id="UP000434101"/>
    </source>
</evidence>
<dbReference type="AlphaFoldDB" id="A0A6B0VQ48"/>
<accession>A0A6B0VQ48</accession>
<dbReference type="RefSeq" id="WP_160066811.1">
    <property type="nucleotide sequence ID" value="NZ_WUYX01000068.1"/>
</dbReference>
<comment type="caution">
    <text evidence="1">The sequence shown here is derived from an EMBL/GenBank/DDBJ whole genome shotgun (WGS) entry which is preliminary data.</text>
</comment>
<sequence>MLVLDRIAVFVDPIGVPDSELNLPAYVSFGDLVGDDCFFIAAEPDLCVVAVEVD</sequence>
<evidence type="ECO:0000313" key="1">
    <source>
        <dbReference type="EMBL" id="MXV63951.1"/>
    </source>
</evidence>
<organism evidence="1 2">
    <name type="scientific">Natronorubrum halalkaliphilum</name>
    <dbReference type="NCBI Taxonomy" id="2691917"/>
    <lineage>
        <taxon>Archaea</taxon>
        <taxon>Methanobacteriati</taxon>
        <taxon>Methanobacteriota</taxon>
        <taxon>Stenosarchaea group</taxon>
        <taxon>Halobacteria</taxon>
        <taxon>Halobacteriales</taxon>
        <taxon>Natrialbaceae</taxon>
        <taxon>Natronorubrum</taxon>
    </lineage>
</organism>